<protein>
    <submittedName>
        <fullName evidence="5">Di-copper centre-containing protein</fullName>
    </submittedName>
</protein>
<dbReference type="Gene3D" id="1.10.1280.10">
    <property type="entry name" value="Di-copper center containing domain from catechol oxidase"/>
    <property type="match status" value="1"/>
</dbReference>
<feature type="chain" id="PRO_5007890329" evidence="3">
    <location>
        <begin position="23"/>
        <end position="520"/>
    </location>
</feature>
<feature type="signal peptide" evidence="3">
    <location>
        <begin position="1"/>
        <end position="22"/>
    </location>
</feature>
<reference evidence="5 6" key="1">
    <citation type="journal article" date="2016" name="Mol. Biol. Evol.">
        <title>Comparative Genomics of Early-Diverging Mushroom-Forming Fungi Provides Insights into the Origins of Lignocellulose Decay Capabilities.</title>
        <authorList>
            <person name="Nagy L.G."/>
            <person name="Riley R."/>
            <person name="Tritt A."/>
            <person name="Adam C."/>
            <person name="Daum C."/>
            <person name="Floudas D."/>
            <person name="Sun H."/>
            <person name="Yadav J.S."/>
            <person name="Pangilinan J."/>
            <person name="Larsson K.H."/>
            <person name="Matsuura K."/>
            <person name="Barry K."/>
            <person name="Labutti K."/>
            <person name="Kuo R."/>
            <person name="Ohm R.A."/>
            <person name="Bhattacharya S.S."/>
            <person name="Shirouzu T."/>
            <person name="Yoshinaga Y."/>
            <person name="Martin F.M."/>
            <person name="Grigoriev I.V."/>
            <person name="Hibbett D.S."/>
        </authorList>
    </citation>
    <scope>NUCLEOTIDE SEQUENCE [LARGE SCALE GENOMIC DNA]</scope>
    <source>
        <strain evidence="5 6">TUFC12733</strain>
    </source>
</reference>
<dbReference type="PROSITE" id="PS00498">
    <property type="entry name" value="TYROSINASE_2"/>
    <property type="match status" value="1"/>
</dbReference>
<dbReference type="InterPro" id="IPR002227">
    <property type="entry name" value="Tyrosinase_Cu-bd"/>
</dbReference>
<dbReference type="Pfam" id="PF00264">
    <property type="entry name" value="Tyrosinase"/>
    <property type="match status" value="1"/>
</dbReference>
<proteinExistence type="predicted"/>
<evidence type="ECO:0000313" key="6">
    <source>
        <dbReference type="Proteomes" id="UP000076738"/>
    </source>
</evidence>
<evidence type="ECO:0000256" key="1">
    <source>
        <dbReference type="ARBA" id="ARBA00022723"/>
    </source>
</evidence>
<dbReference type="Proteomes" id="UP000076738">
    <property type="component" value="Unassembled WGS sequence"/>
</dbReference>
<evidence type="ECO:0000313" key="5">
    <source>
        <dbReference type="EMBL" id="KZO96800.1"/>
    </source>
</evidence>
<evidence type="ECO:0000259" key="4">
    <source>
        <dbReference type="PROSITE" id="PS00498"/>
    </source>
</evidence>
<dbReference type="PANTHER" id="PTHR11474">
    <property type="entry name" value="TYROSINASE FAMILY MEMBER"/>
    <property type="match status" value="1"/>
</dbReference>
<sequence>MRAWRTLVLCSIFFSHLPPSNASPTTAKRSTVLSGPVLAIDNDQLAVFGTRNQMAGWPVALGAVIRGGPSNASIAWSFPEIGPGALCAVSGVVDQPCTGPALDIVFPTAGSYTVNITVIDANTQRLFTTRAFSVNVTTANTVPMGTRREVRDLTTTQWNTFVQAAHVLKTFGLWDHMGRLHSSAMQDMSKARTAAHGGPSFLPWHRAFIRIAELNLQTAGNDMSITLPYWDWTGDQPNFAETPILTNQFFGGNGTPSDNMAVTSGPFCDASVSTCSSFNNWPVPVEFGGPKLIRSFAADKGAQISTQAQIDALSTEEWYDLPPFDDNNTAGFRAGMEGWIVDVYGEMHNGVHRWLGGQFSMIPTSFFDPVFVAHHSNIDRHWYQWQAGKGCVDWTNGCYAPSDNDTLAGIPGAVEVNGTWRLPGHQWSDHMWPWGIAPKDVATSSIYTTWYIYATRGTPSVDAPLPILDTLGATEFTLSVYFAISWKGHETLTPVQGHLLECLVPQVAMYGIRRAGKGIE</sequence>
<name>A0A167MK44_CALVF</name>
<dbReference type="AlphaFoldDB" id="A0A167MK44"/>
<dbReference type="InterPro" id="IPR008922">
    <property type="entry name" value="Di-copper_centre_dom_sf"/>
</dbReference>
<dbReference type="SUPFAM" id="SSF48056">
    <property type="entry name" value="Di-copper centre-containing domain"/>
    <property type="match status" value="1"/>
</dbReference>
<dbReference type="PRINTS" id="PR00092">
    <property type="entry name" value="TYROSINASE"/>
</dbReference>
<evidence type="ECO:0000256" key="2">
    <source>
        <dbReference type="ARBA" id="ARBA00023008"/>
    </source>
</evidence>
<keyword evidence="3" id="KW-0732">Signal</keyword>
<keyword evidence="2" id="KW-0186">Copper</keyword>
<keyword evidence="6" id="KW-1185">Reference proteome</keyword>
<organism evidence="5 6">
    <name type="scientific">Calocera viscosa (strain TUFC12733)</name>
    <dbReference type="NCBI Taxonomy" id="1330018"/>
    <lineage>
        <taxon>Eukaryota</taxon>
        <taxon>Fungi</taxon>
        <taxon>Dikarya</taxon>
        <taxon>Basidiomycota</taxon>
        <taxon>Agaricomycotina</taxon>
        <taxon>Dacrymycetes</taxon>
        <taxon>Dacrymycetales</taxon>
        <taxon>Dacrymycetaceae</taxon>
        <taxon>Calocera</taxon>
    </lineage>
</organism>
<gene>
    <name evidence="5" type="ORF">CALVIDRAFT_554819</name>
</gene>
<dbReference type="GO" id="GO:0046872">
    <property type="term" value="F:metal ion binding"/>
    <property type="evidence" value="ECO:0007669"/>
    <property type="project" value="UniProtKB-KW"/>
</dbReference>
<evidence type="ECO:0000256" key="3">
    <source>
        <dbReference type="SAM" id="SignalP"/>
    </source>
</evidence>
<dbReference type="OrthoDB" id="6132182at2759"/>
<accession>A0A167MK44</accession>
<dbReference type="STRING" id="1330018.A0A167MK44"/>
<dbReference type="PANTHER" id="PTHR11474:SF126">
    <property type="entry name" value="TYROSINASE-LIKE PROTEIN TYR-1-RELATED"/>
    <property type="match status" value="1"/>
</dbReference>
<dbReference type="EMBL" id="KV417282">
    <property type="protein sequence ID" value="KZO96800.1"/>
    <property type="molecule type" value="Genomic_DNA"/>
</dbReference>
<dbReference type="InterPro" id="IPR050316">
    <property type="entry name" value="Tyrosinase/Hemocyanin"/>
</dbReference>
<dbReference type="GO" id="GO:0016491">
    <property type="term" value="F:oxidoreductase activity"/>
    <property type="evidence" value="ECO:0007669"/>
    <property type="project" value="InterPro"/>
</dbReference>
<keyword evidence="1" id="KW-0479">Metal-binding</keyword>
<feature type="domain" description="Tyrosinase copper-binding" evidence="4">
    <location>
        <begin position="368"/>
        <end position="379"/>
    </location>
</feature>